<dbReference type="Pfam" id="PF00248">
    <property type="entry name" value="Aldo_ket_red"/>
    <property type="match status" value="1"/>
</dbReference>
<dbReference type="InterPro" id="IPR020471">
    <property type="entry name" value="AKR"/>
</dbReference>
<dbReference type="InParanoid" id="A0A7J7CUI4"/>
<keyword evidence="7" id="KW-1185">Reference proteome</keyword>
<dbReference type="InterPro" id="IPR044497">
    <property type="entry name" value="AKR4A/B"/>
</dbReference>
<dbReference type="EMBL" id="JAAARO010000013">
    <property type="protein sequence ID" value="KAF5737785.1"/>
    <property type="molecule type" value="Genomic_DNA"/>
</dbReference>
<feature type="active site" description="Proton donor" evidence="2">
    <location>
        <position position="55"/>
    </location>
</feature>
<dbReference type="SUPFAM" id="SSF51430">
    <property type="entry name" value="NAD(P)-linked oxidoreductase"/>
    <property type="match status" value="1"/>
</dbReference>
<dbReference type="Proteomes" id="UP000593562">
    <property type="component" value="Unassembled WGS sequence"/>
</dbReference>
<dbReference type="CDD" id="cd19124">
    <property type="entry name" value="AKR_AKR4A_4B"/>
    <property type="match status" value="1"/>
</dbReference>
<accession>A0A7J7CUI4</accession>
<evidence type="ECO:0000256" key="4">
    <source>
        <dbReference type="PIRSR" id="PIRSR000097-3"/>
    </source>
</evidence>
<dbReference type="PIRSF" id="PIRSF000097">
    <property type="entry name" value="AKR"/>
    <property type="match status" value="1"/>
</dbReference>
<dbReference type="FunFam" id="3.20.20.100:FF:000014">
    <property type="entry name" value="NAD(P)-linked oxidoreductase superfamily protein"/>
    <property type="match status" value="1"/>
</dbReference>
<dbReference type="GO" id="GO:0016616">
    <property type="term" value="F:oxidoreductase activity, acting on the CH-OH group of donors, NAD or NADP as acceptor"/>
    <property type="evidence" value="ECO:0007669"/>
    <property type="project" value="InterPro"/>
</dbReference>
<sequence>MTIIPEVSIGSNGQTMPIIGMGTASNPPVDPEATKRAILDAIKTGYRHFDTALVYGTEAALGEAIAEALTTGLVKSREELFITSKLWCSFMDRRLVLPAIKTSLGNLKLEYLDLYLIHWPLKLSQSVDRVPFPKEEISAADMESVWEGMEECLALGLTKSIGVCNFSSKRLDQLLSFAKIPPAVNQVELNPFWQQKELRNFCKTKSILLTAYSPLAAPAKPTVESDVLGEIAKAKGKTIAQVSLKWIYEQGVSLIPKSFNKERMKENLDIFGWSFTEEELNKISLLPQRKTCFLKSFMEPHHQVLEIDAEI</sequence>
<evidence type="ECO:0000313" key="6">
    <source>
        <dbReference type="EMBL" id="KAF5737785.1"/>
    </source>
</evidence>
<evidence type="ECO:0000256" key="2">
    <source>
        <dbReference type="PIRSR" id="PIRSR000097-1"/>
    </source>
</evidence>
<evidence type="ECO:0000313" key="7">
    <source>
        <dbReference type="Proteomes" id="UP000593562"/>
    </source>
</evidence>
<feature type="domain" description="NADP-dependent oxidoreductase" evidence="5">
    <location>
        <begin position="19"/>
        <end position="283"/>
    </location>
</feature>
<keyword evidence="1" id="KW-0560">Oxidoreductase</keyword>
<dbReference type="InterPro" id="IPR036812">
    <property type="entry name" value="NAD(P)_OxRdtase_dom_sf"/>
</dbReference>
<feature type="site" description="Lowers pKa of active site Tyr" evidence="4">
    <location>
        <position position="85"/>
    </location>
</feature>
<dbReference type="OrthoDB" id="416253at2759"/>
<dbReference type="AlphaFoldDB" id="A0A7J7CUI4"/>
<protein>
    <submittedName>
        <fullName evidence="6">D-galacturonate reductase</fullName>
    </submittedName>
</protein>
<feature type="binding site" evidence="3">
    <location>
        <position position="118"/>
    </location>
    <ligand>
        <name>substrate</name>
    </ligand>
</feature>
<dbReference type="PRINTS" id="PR00069">
    <property type="entry name" value="ALDKETRDTASE"/>
</dbReference>
<proteinExistence type="predicted"/>
<organism evidence="6 7">
    <name type="scientific">Tripterygium wilfordii</name>
    <name type="common">Thunder God vine</name>
    <dbReference type="NCBI Taxonomy" id="458696"/>
    <lineage>
        <taxon>Eukaryota</taxon>
        <taxon>Viridiplantae</taxon>
        <taxon>Streptophyta</taxon>
        <taxon>Embryophyta</taxon>
        <taxon>Tracheophyta</taxon>
        <taxon>Spermatophyta</taxon>
        <taxon>Magnoliopsida</taxon>
        <taxon>eudicotyledons</taxon>
        <taxon>Gunneridae</taxon>
        <taxon>Pentapetalae</taxon>
        <taxon>rosids</taxon>
        <taxon>fabids</taxon>
        <taxon>Celastrales</taxon>
        <taxon>Celastraceae</taxon>
        <taxon>Tripterygium</taxon>
    </lineage>
</organism>
<dbReference type="PROSITE" id="PS00062">
    <property type="entry name" value="ALDOKETO_REDUCTASE_2"/>
    <property type="match status" value="1"/>
</dbReference>
<dbReference type="GO" id="GO:0044550">
    <property type="term" value="P:secondary metabolite biosynthetic process"/>
    <property type="evidence" value="ECO:0007669"/>
    <property type="project" value="UniProtKB-ARBA"/>
</dbReference>
<evidence type="ECO:0000256" key="1">
    <source>
        <dbReference type="ARBA" id="ARBA00023002"/>
    </source>
</evidence>
<dbReference type="InterPro" id="IPR023210">
    <property type="entry name" value="NADP_OxRdtase_dom"/>
</dbReference>
<evidence type="ECO:0000259" key="5">
    <source>
        <dbReference type="Pfam" id="PF00248"/>
    </source>
</evidence>
<reference evidence="6 7" key="1">
    <citation type="journal article" date="2020" name="Nat. Commun.">
        <title>Genome of Tripterygium wilfordii and identification of cytochrome P450 involved in triptolide biosynthesis.</title>
        <authorList>
            <person name="Tu L."/>
            <person name="Su P."/>
            <person name="Zhang Z."/>
            <person name="Gao L."/>
            <person name="Wang J."/>
            <person name="Hu T."/>
            <person name="Zhou J."/>
            <person name="Zhang Y."/>
            <person name="Zhao Y."/>
            <person name="Liu Y."/>
            <person name="Song Y."/>
            <person name="Tong Y."/>
            <person name="Lu Y."/>
            <person name="Yang J."/>
            <person name="Xu C."/>
            <person name="Jia M."/>
            <person name="Peters R.J."/>
            <person name="Huang L."/>
            <person name="Gao W."/>
        </authorList>
    </citation>
    <scope>NUCLEOTIDE SEQUENCE [LARGE SCALE GENOMIC DNA]</scope>
    <source>
        <strain evidence="7">cv. XIE 37</strain>
        <tissue evidence="6">Leaf</tissue>
    </source>
</reference>
<dbReference type="InterPro" id="IPR018170">
    <property type="entry name" value="Aldo/ket_reductase_CS"/>
</dbReference>
<evidence type="ECO:0000256" key="3">
    <source>
        <dbReference type="PIRSR" id="PIRSR000097-2"/>
    </source>
</evidence>
<dbReference type="PROSITE" id="PS00063">
    <property type="entry name" value="ALDOKETO_REDUCTASE_3"/>
    <property type="match status" value="1"/>
</dbReference>
<gene>
    <name evidence="6" type="ORF">HS088_TW13G00675</name>
</gene>
<dbReference type="PANTHER" id="PTHR11732">
    <property type="entry name" value="ALDO/KETO REDUCTASE"/>
    <property type="match status" value="1"/>
</dbReference>
<dbReference type="Gene3D" id="3.20.20.100">
    <property type="entry name" value="NADP-dependent oxidoreductase domain"/>
    <property type="match status" value="1"/>
</dbReference>
<dbReference type="PROSITE" id="PS00798">
    <property type="entry name" value="ALDOKETO_REDUCTASE_1"/>
    <property type="match status" value="1"/>
</dbReference>
<comment type="caution">
    <text evidence="6">The sequence shown here is derived from an EMBL/GenBank/DDBJ whole genome shotgun (WGS) entry which is preliminary data.</text>
</comment>
<name>A0A7J7CUI4_TRIWF</name>